<evidence type="ECO:0000313" key="3">
    <source>
        <dbReference type="EMBL" id="PZM17010.1"/>
    </source>
</evidence>
<dbReference type="SMART" id="SM00448">
    <property type="entry name" value="REC"/>
    <property type="match status" value="1"/>
</dbReference>
<reference evidence="3 4" key="1">
    <citation type="journal article" date="2018" name="Sci. Rep.">
        <title>Rhizobium tumorigenes sp. nov., a novel plant tumorigenic bacterium isolated from cane gall tumors on thornless blackberry.</title>
        <authorList>
            <person name="Kuzmanovi N."/>
            <person name="Smalla K."/>
            <person name="Gronow S."/>
            <person name="PuBawska J."/>
        </authorList>
    </citation>
    <scope>NUCLEOTIDE SEQUENCE [LARGE SCALE GENOMIC DNA]</scope>
    <source>
        <strain evidence="3 4">CCBAU 85046</strain>
    </source>
</reference>
<dbReference type="EMBL" id="PCDP01000001">
    <property type="protein sequence ID" value="PZM17010.1"/>
    <property type="molecule type" value="Genomic_DNA"/>
</dbReference>
<evidence type="ECO:0000259" key="2">
    <source>
        <dbReference type="PROSITE" id="PS50110"/>
    </source>
</evidence>
<dbReference type="GO" id="GO:0000160">
    <property type="term" value="P:phosphorelay signal transduction system"/>
    <property type="evidence" value="ECO:0007669"/>
    <property type="project" value="InterPro"/>
</dbReference>
<evidence type="ECO:0000256" key="1">
    <source>
        <dbReference type="PROSITE-ProRule" id="PRU00169"/>
    </source>
</evidence>
<dbReference type="Gene3D" id="3.40.50.2300">
    <property type="match status" value="1"/>
</dbReference>
<dbReference type="OrthoDB" id="582170at2"/>
<feature type="domain" description="Response regulatory" evidence="2">
    <location>
        <begin position="5"/>
        <end position="119"/>
    </location>
</feature>
<dbReference type="SUPFAM" id="SSF52172">
    <property type="entry name" value="CheY-like"/>
    <property type="match status" value="1"/>
</dbReference>
<protein>
    <recommendedName>
        <fullName evidence="2">Response regulatory domain-containing protein</fullName>
    </recommendedName>
</protein>
<dbReference type="Pfam" id="PF00072">
    <property type="entry name" value="Response_reg"/>
    <property type="match status" value="1"/>
</dbReference>
<name>A0A2W4F8D7_9HYPH</name>
<sequence>MIARRVLILEDSLIIAMEAEEILHEIGVDTVEIASNLEQAIAAINADRYDFALLDVNLGEAMSFGFARLLMERGIPFGFVSGYSNTQDFPPDMQDVPLLVKPFDEMAMQHFLGKLFDDK</sequence>
<keyword evidence="4" id="KW-1185">Reference proteome</keyword>
<dbReference type="InterPro" id="IPR011006">
    <property type="entry name" value="CheY-like_superfamily"/>
</dbReference>
<dbReference type="AlphaFoldDB" id="A0A2W4F8D7"/>
<comment type="caution">
    <text evidence="3">The sequence shown here is derived from an EMBL/GenBank/DDBJ whole genome shotgun (WGS) entry which is preliminary data.</text>
</comment>
<organism evidence="3 4">
    <name type="scientific">Rhizobium tubonense</name>
    <dbReference type="NCBI Taxonomy" id="484088"/>
    <lineage>
        <taxon>Bacteria</taxon>
        <taxon>Pseudomonadati</taxon>
        <taxon>Pseudomonadota</taxon>
        <taxon>Alphaproteobacteria</taxon>
        <taxon>Hyphomicrobiales</taxon>
        <taxon>Rhizobiaceae</taxon>
        <taxon>Rhizobium/Agrobacterium group</taxon>
        <taxon>Rhizobium</taxon>
    </lineage>
</organism>
<gene>
    <name evidence="3" type="ORF">CPY51_01865</name>
</gene>
<evidence type="ECO:0000313" key="4">
    <source>
        <dbReference type="Proteomes" id="UP000248925"/>
    </source>
</evidence>
<feature type="modified residue" description="4-aspartylphosphate" evidence="1">
    <location>
        <position position="55"/>
    </location>
</feature>
<proteinExistence type="predicted"/>
<dbReference type="InterPro" id="IPR001789">
    <property type="entry name" value="Sig_transdc_resp-reg_receiver"/>
</dbReference>
<dbReference type="PROSITE" id="PS50110">
    <property type="entry name" value="RESPONSE_REGULATORY"/>
    <property type="match status" value="1"/>
</dbReference>
<keyword evidence="1" id="KW-0597">Phosphoprotein</keyword>
<accession>A0A2W4F8D7</accession>
<dbReference type="Proteomes" id="UP000248925">
    <property type="component" value="Unassembled WGS sequence"/>
</dbReference>